<organism evidence="3 4">
    <name type="scientific">Sphingomonas natans</name>
    <dbReference type="NCBI Taxonomy" id="3063330"/>
    <lineage>
        <taxon>Bacteria</taxon>
        <taxon>Pseudomonadati</taxon>
        <taxon>Pseudomonadota</taxon>
        <taxon>Alphaproteobacteria</taxon>
        <taxon>Sphingomonadales</taxon>
        <taxon>Sphingomonadaceae</taxon>
        <taxon>Sphingomonas</taxon>
    </lineage>
</organism>
<proteinExistence type="inferred from homology"/>
<evidence type="ECO:0000313" key="3">
    <source>
        <dbReference type="EMBL" id="MDO6413291.1"/>
    </source>
</evidence>
<sequence length="155" mass="17064">MSEETDDAPYSGRIVGNEHRFAVRIYYEDTDAGGVVYHARYLGFFERARFDMLTRVGIDFLATLAADGSAYVVAEAELKYRAPARLGDALTVVSSVGRIRSAGVVVHQRVMRNDQVVVEGRVAVVFVGPDGRPRRQPEAWITAFEAISGGAEARR</sequence>
<evidence type="ECO:0000256" key="2">
    <source>
        <dbReference type="ARBA" id="ARBA00022801"/>
    </source>
</evidence>
<dbReference type="InterPro" id="IPR050563">
    <property type="entry name" value="4-hydroxybenzoyl-CoA_TE"/>
</dbReference>
<dbReference type="EMBL" id="JAUOTP010000001">
    <property type="protein sequence ID" value="MDO6413291.1"/>
    <property type="molecule type" value="Genomic_DNA"/>
</dbReference>
<dbReference type="PIRSF" id="PIRSF003230">
    <property type="entry name" value="YbgC"/>
    <property type="match status" value="1"/>
</dbReference>
<dbReference type="CDD" id="cd00586">
    <property type="entry name" value="4HBT"/>
    <property type="match status" value="1"/>
</dbReference>
<comment type="caution">
    <text evidence="3">The sequence shown here is derived from an EMBL/GenBank/DDBJ whole genome shotgun (WGS) entry which is preliminary data.</text>
</comment>
<dbReference type="PROSITE" id="PS01328">
    <property type="entry name" value="4HBCOA_THIOESTERASE"/>
    <property type="match status" value="1"/>
</dbReference>
<dbReference type="PANTHER" id="PTHR31793">
    <property type="entry name" value="4-HYDROXYBENZOYL-COA THIOESTERASE FAMILY MEMBER"/>
    <property type="match status" value="1"/>
</dbReference>
<keyword evidence="2 3" id="KW-0378">Hydrolase</keyword>
<reference evidence="3" key="1">
    <citation type="submission" date="2023-07" db="EMBL/GenBank/DDBJ databases">
        <authorList>
            <person name="Kim M."/>
        </authorList>
    </citation>
    <scope>NUCLEOTIDE SEQUENCE</scope>
    <source>
        <strain evidence="3">BIUV-7</strain>
    </source>
</reference>
<dbReference type="Gene3D" id="3.10.129.10">
    <property type="entry name" value="Hotdog Thioesterase"/>
    <property type="match status" value="1"/>
</dbReference>
<dbReference type="PANTHER" id="PTHR31793:SF37">
    <property type="entry name" value="ACYL-COA THIOESTER HYDROLASE YBGC"/>
    <property type="match status" value="1"/>
</dbReference>
<dbReference type="Pfam" id="PF13279">
    <property type="entry name" value="4HBT_2"/>
    <property type="match status" value="1"/>
</dbReference>
<accession>A0ABT8Y4N8</accession>
<dbReference type="EC" id="3.1.2.-" evidence="3"/>
<dbReference type="InterPro" id="IPR008272">
    <property type="entry name" value="HB-CoA_thioesterase_AS"/>
</dbReference>
<dbReference type="InterPro" id="IPR006684">
    <property type="entry name" value="YbgC/YbaW"/>
</dbReference>
<dbReference type="InterPro" id="IPR029069">
    <property type="entry name" value="HotDog_dom_sf"/>
</dbReference>
<dbReference type="SUPFAM" id="SSF54637">
    <property type="entry name" value="Thioesterase/thiol ester dehydrase-isomerase"/>
    <property type="match status" value="1"/>
</dbReference>
<evidence type="ECO:0000256" key="1">
    <source>
        <dbReference type="ARBA" id="ARBA00005953"/>
    </source>
</evidence>
<comment type="similarity">
    <text evidence="1">Belongs to the 4-hydroxybenzoyl-CoA thioesterase family.</text>
</comment>
<protein>
    <submittedName>
        <fullName evidence="3">YbgC/FadM family acyl-CoA thioesterase</fullName>
        <ecNumber evidence="3">3.1.2.-</ecNumber>
    </submittedName>
</protein>
<dbReference type="Proteomes" id="UP001169764">
    <property type="component" value="Unassembled WGS sequence"/>
</dbReference>
<gene>
    <name evidence="3" type="ORF">Q4F19_02750</name>
</gene>
<dbReference type="RefSeq" id="WP_303539602.1">
    <property type="nucleotide sequence ID" value="NZ_JAUOTP010000001.1"/>
</dbReference>
<dbReference type="GO" id="GO:0016787">
    <property type="term" value="F:hydrolase activity"/>
    <property type="evidence" value="ECO:0007669"/>
    <property type="project" value="UniProtKB-KW"/>
</dbReference>
<evidence type="ECO:0000313" key="4">
    <source>
        <dbReference type="Proteomes" id="UP001169764"/>
    </source>
</evidence>
<keyword evidence="4" id="KW-1185">Reference proteome</keyword>
<name>A0ABT8Y4N8_9SPHN</name>
<dbReference type="NCBIfam" id="TIGR00051">
    <property type="entry name" value="YbgC/FadM family acyl-CoA thioesterase"/>
    <property type="match status" value="1"/>
</dbReference>